<sequence length="48" mass="5381">MEELEDADTHWSALAAKKASFCQALRQAAPFTNSLFRPAMPYLNLIIV</sequence>
<dbReference type="Proteomes" id="UP000037122">
    <property type="component" value="Unassembled WGS sequence"/>
</dbReference>
<proteinExistence type="predicted"/>
<accession>A0A0L0NWP6</accession>
<protein>
    <submittedName>
        <fullName evidence="1">Uncharacterized protein</fullName>
    </submittedName>
</protein>
<comment type="caution">
    <text evidence="1">The sequence shown here is derived from an EMBL/GenBank/DDBJ whole genome shotgun (WGS) entry which is preliminary data.</text>
</comment>
<dbReference type="AlphaFoldDB" id="A0A0L0NWP6"/>
<evidence type="ECO:0000313" key="1">
    <source>
        <dbReference type="EMBL" id="KND98596.1"/>
    </source>
</evidence>
<dbReference type="VEuPathDB" id="FungiDB:QG37_04493"/>
<evidence type="ECO:0000313" key="2">
    <source>
        <dbReference type="Proteomes" id="UP000037122"/>
    </source>
</evidence>
<name>A0A0L0NWP6_CANAR</name>
<dbReference type="EMBL" id="LGST01000031">
    <property type="protein sequence ID" value="KND98596.1"/>
    <property type="molecule type" value="Genomic_DNA"/>
</dbReference>
<reference evidence="2" key="1">
    <citation type="journal article" date="2015" name="BMC Genomics">
        <title>Draft genome of a commonly misdiagnosed multidrug resistant pathogen Candida auris.</title>
        <authorList>
            <person name="Chatterjee S."/>
            <person name="Alampalli S.V."/>
            <person name="Nageshan R.K."/>
            <person name="Chettiar S.T."/>
            <person name="Joshi S."/>
            <person name="Tatu U.S."/>
        </authorList>
    </citation>
    <scope>NUCLEOTIDE SEQUENCE [LARGE SCALE GENOMIC DNA]</scope>
    <source>
        <strain evidence="2">6684</strain>
    </source>
</reference>
<organism evidence="1 2">
    <name type="scientific">Candidozyma auris</name>
    <name type="common">Yeast</name>
    <name type="synonym">Candida auris</name>
    <dbReference type="NCBI Taxonomy" id="498019"/>
    <lineage>
        <taxon>Eukaryota</taxon>
        <taxon>Fungi</taxon>
        <taxon>Dikarya</taxon>
        <taxon>Ascomycota</taxon>
        <taxon>Saccharomycotina</taxon>
        <taxon>Pichiomycetes</taxon>
        <taxon>Metschnikowiaceae</taxon>
        <taxon>Candidozyma</taxon>
    </lineage>
</organism>
<gene>
    <name evidence="1" type="ORF">QG37_04493</name>
</gene>